<accession>A0A919IM56</accession>
<dbReference type="PANTHER" id="PTHR32305:SF15">
    <property type="entry name" value="PROTEIN RHSA-RELATED"/>
    <property type="match status" value="1"/>
</dbReference>
<dbReference type="InterPro" id="IPR006530">
    <property type="entry name" value="YD"/>
</dbReference>
<name>A0A919IM56_9ACTN</name>
<keyword evidence="3" id="KW-1185">Reference proteome</keyword>
<evidence type="ECO:0000313" key="3">
    <source>
        <dbReference type="Proteomes" id="UP000619479"/>
    </source>
</evidence>
<comment type="caution">
    <text evidence="2">The sequence shown here is derived from an EMBL/GenBank/DDBJ whole genome shotgun (WGS) entry which is preliminary data.</text>
</comment>
<proteinExistence type="predicted"/>
<protein>
    <submittedName>
        <fullName evidence="2">Uncharacterized protein</fullName>
    </submittedName>
</protein>
<dbReference type="InterPro" id="IPR050708">
    <property type="entry name" value="T6SS_VgrG/RHS"/>
</dbReference>
<evidence type="ECO:0000256" key="1">
    <source>
        <dbReference type="SAM" id="MobiDB-lite"/>
    </source>
</evidence>
<organism evidence="2 3">
    <name type="scientific">Actinoplanes cyaneus</name>
    <dbReference type="NCBI Taxonomy" id="52696"/>
    <lineage>
        <taxon>Bacteria</taxon>
        <taxon>Bacillati</taxon>
        <taxon>Actinomycetota</taxon>
        <taxon>Actinomycetes</taxon>
        <taxon>Micromonosporales</taxon>
        <taxon>Micromonosporaceae</taxon>
        <taxon>Actinoplanes</taxon>
    </lineage>
</organism>
<evidence type="ECO:0000313" key="2">
    <source>
        <dbReference type="EMBL" id="GID66857.1"/>
    </source>
</evidence>
<dbReference type="NCBIfam" id="TIGR01643">
    <property type="entry name" value="YD_repeat_2x"/>
    <property type="match status" value="2"/>
</dbReference>
<feature type="region of interest" description="Disordered" evidence="1">
    <location>
        <begin position="342"/>
        <end position="364"/>
    </location>
</feature>
<dbReference type="NCBIfam" id="TIGR03696">
    <property type="entry name" value="Rhs_assc_core"/>
    <property type="match status" value="1"/>
</dbReference>
<dbReference type="InterPro" id="IPR022385">
    <property type="entry name" value="Rhs_assc_core"/>
</dbReference>
<sequence length="1436" mass="150462">MSSSTFPAGGGGGAAGAPGTFSFGANGVSDVASFLYGLDTNPPNTVVNASTVGGSASVSITPATAGDHTLYVRSRDRAGNLSAVTTYVFTVGSALGTISSPTANDLSAGKVVLSGSGGSTSTGVTYQWRRSETDTWTTIPTKDVTTTSGGAISWPIASSGSGNFPSLPWNVETTVNDAEAGPDALDGPLQVRASFTGGTAGQSQPVRFELDRSRAQAPSSGIGPAEVNLLTGNATVPENDASAAGGLGVTRVYNTRQSGVSDALFGPGWASSVEVPTGGTYRNVTVTGSLAQVGLPDGGTRGFTKKAATSTGATFQGEADSTDITLEYLSASNSYVLTEQDGDSTTFTRSSTDPAGLYTPSSSVTGGTDATTAITWQNTTVDGSAVVRPVRAVAPAPAGVSCSSPLTTRGCKTLTYTYATSTTATEAVPGDYLGRLKELAYTAYNPATSAMATVVLTRYSYDANGRLNAAWDPRLDYAGLNGTEHQATTYAYDTDGILNTVTPAGELPWQLSYTTVPGDAGKGRINKIGRSALNAGTAVTTVVYKVLTTGSSAPFDLSAGNTARWGQSVTPVDATAVFPATQVPGGNQATGTLPSNWDQATVTYLDGNARETNTLEPGQHLSATWYDTFGNVVQKLSASNLDRALWASTSDTASVEATIAANLSAITLYSSDGQRVTDEFGPERDVALNDWSDVRGRSHTKYTYDQNAPASDESYDLVTTQVESVRYWDSAGKAVDADSQTTRTSYDWDLRQPVSTVVDPDGLALTTRTTYDSVTGQTSSVTSPAGDGSTAATRKIVYYRAGTGSGANECDNTPEWTGLACLVTPAAQADSGPELPATLTTYNMFGQTVRAVERNSSGTVRTTAITYDAASRPVTQTVSAASSLGTAVDSRRVVYDAASGRPVRTEQLNTSGTVVAQLTRAYDTLGRVTSYTDADGAVTTHSYDVASREVGLTDGKGSQTLAYDSRNLVTSVTDSQAGIFAGSYDSDGQLQSETRPDGIIVHHSYNEGGVQVGLSYEQQSDGAEVYGSWSGLDAHGREKWRSDTISSGNYTYDNASRLRSASQTTAAQGCVRRAYDFDNNSNRTALRTYAANTNGGCQDTNVATKNWSYNSADRVTNNGYNYDGLGRTLTVPSADTTAGSGAVTLEYYTNDMTRSITRGQASNTNELDVLTSRFRSSTTADNGTTATSINHYSNDTDNPSWTASTSGYTRVIRGVDGLAALYNSASSSILWQITNLHGDVVAARVNGTVGLTATYVTDEYGVPVSTPTPRYGYLGAAQRSGDNTGGLITMGARLYNPSTSRFLSTDPIYGGNANPYDYCYGDGVNCTDLSGKYSCKYRSWWQDSSHKWASVSCRLSHRDIDADWGFFLPIIGGTLGTLIGGVRGTVIGGLIGGGAVWVYKRSCTRDRGATFTAAVRAHKVWKVSYPDRWGSVLYCT</sequence>
<dbReference type="PANTHER" id="PTHR32305">
    <property type="match status" value="1"/>
</dbReference>
<dbReference type="InterPro" id="IPR031325">
    <property type="entry name" value="RHS_repeat"/>
</dbReference>
<dbReference type="EMBL" id="BOMH01000036">
    <property type="protein sequence ID" value="GID66857.1"/>
    <property type="molecule type" value="Genomic_DNA"/>
</dbReference>
<reference evidence="2" key="1">
    <citation type="submission" date="2021-01" db="EMBL/GenBank/DDBJ databases">
        <title>Whole genome shotgun sequence of Actinoplanes cyaneus NBRC 14990.</title>
        <authorList>
            <person name="Komaki H."/>
            <person name="Tamura T."/>
        </authorList>
    </citation>
    <scope>NUCLEOTIDE SEQUENCE</scope>
    <source>
        <strain evidence="2">NBRC 14990</strain>
    </source>
</reference>
<dbReference type="Pfam" id="PF05593">
    <property type="entry name" value="RHS_repeat"/>
    <property type="match status" value="1"/>
</dbReference>
<dbReference type="Proteomes" id="UP000619479">
    <property type="component" value="Unassembled WGS sequence"/>
</dbReference>
<gene>
    <name evidence="2" type="ORF">Acy02nite_47380</name>
</gene>
<dbReference type="Gene3D" id="2.180.10.10">
    <property type="entry name" value="RHS repeat-associated core"/>
    <property type="match status" value="1"/>
</dbReference>